<dbReference type="FunFam" id="3.30.559.10:FF:000007">
    <property type="entry name" value="Dihydrolipoamide acetyltransferase component of pyruvate dehydrogenase complex"/>
    <property type="match status" value="1"/>
</dbReference>
<comment type="pathway">
    <text evidence="3">Amino-acid degradation; L-lysine degradation via saccharopine pathway; glutaryl-CoA from L-lysine: step 6/6.</text>
</comment>
<keyword evidence="7 10" id="KW-0450">Lipoyl</keyword>
<dbReference type="EMBL" id="RAPF01000001">
    <property type="protein sequence ID" value="RKF23191.1"/>
    <property type="molecule type" value="Genomic_DNA"/>
</dbReference>
<organism evidence="14 15">
    <name type="scientific">Altericroceibacterium spongiae</name>
    <dbReference type="NCBI Taxonomy" id="2320269"/>
    <lineage>
        <taxon>Bacteria</taxon>
        <taxon>Pseudomonadati</taxon>
        <taxon>Pseudomonadota</taxon>
        <taxon>Alphaproteobacteria</taxon>
        <taxon>Sphingomonadales</taxon>
        <taxon>Erythrobacteraceae</taxon>
        <taxon>Altericroceibacterium</taxon>
    </lineage>
</organism>
<dbReference type="GO" id="GO:0016407">
    <property type="term" value="F:acetyltransferase activity"/>
    <property type="evidence" value="ECO:0007669"/>
    <property type="project" value="TreeGrafter"/>
</dbReference>
<evidence type="ECO:0000256" key="6">
    <source>
        <dbReference type="ARBA" id="ARBA00022679"/>
    </source>
</evidence>
<comment type="function">
    <text evidence="2">E2 component of the 2-oxoglutarate dehydrogenase (OGDH) complex which catalyzes the second step in the conversion of 2-oxoglutarate to succinyl-CoA and CO(2).</text>
</comment>
<dbReference type="GO" id="GO:0005737">
    <property type="term" value="C:cytoplasm"/>
    <property type="evidence" value="ECO:0007669"/>
    <property type="project" value="TreeGrafter"/>
</dbReference>
<dbReference type="PANTHER" id="PTHR43178:SF5">
    <property type="entry name" value="LIPOAMIDE ACYLTRANSFERASE COMPONENT OF BRANCHED-CHAIN ALPHA-KETO ACID DEHYDROGENASE COMPLEX, MITOCHONDRIAL"/>
    <property type="match status" value="1"/>
</dbReference>
<evidence type="ECO:0000259" key="13">
    <source>
        <dbReference type="PROSITE" id="PS51826"/>
    </source>
</evidence>
<dbReference type="PANTHER" id="PTHR43178">
    <property type="entry name" value="DIHYDROLIPOAMIDE ACETYLTRANSFERASE COMPONENT OF PYRUVATE DEHYDROGENASE COMPLEX"/>
    <property type="match status" value="1"/>
</dbReference>
<dbReference type="Pfam" id="PF02817">
    <property type="entry name" value="E3_binding"/>
    <property type="match status" value="1"/>
</dbReference>
<evidence type="ECO:0000256" key="11">
    <source>
        <dbReference type="SAM" id="MobiDB-lite"/>
    </source>
</evidence>
<evidence type="ECO:0000256" key="4">
    <source>
        <dbReference type="ARBA" id="ARBA00007317"/>
    </source>
</evidence>
<dbReference type="Gene3D" id="2.40.50.100">
    <property type="match status" value="1"/>
</dbReference>
<dbReference type="OrthoDB" id="9805770at2"/>
<dbReference type="GO" id="GO:0031405">
    <property type="term" value="F:lipoic acid binding"/>
    <property type="evidence" value="ECO:0007669"/>
    <property type="project" value="TreeGrafter"/>
</dbReference>
<gene>
    <name evidence="14" type="ORF">D6851_01525</name>
</gene>
<name>A0A420ERA2_9SPHN</name>
<dbReference type="EC" id="2.3.1.-" evidence="10"/>
<comment type="catalytic activity">
    <reaction evidence="9">
        <text>N(6)-[(R)-dihydrolipoyl]-L-lysyl-[protein] + succinyl-CoA = N(6)-[(R)-S(8)-succinyldihydrolipoyl]-L-lysyl-[protein] + CoA</text>
        <dbReference type="Rhea" id="RHEA:15213"/>
        <dbReference type="Rhea" id="RHEA-COMP:10475"/>
        <dbReference type="Rhea" id="RHEA-COMP:20092"/>
        <dbReference type="ChEBI" id="CHEBI:57287"/>
        <dbReference type="ChEBI" id="CHEBI:57292"/>
        <dbReference type="ChEBI" id="CHEBI:83100"/>
        <dbReference type="ChEBI" id="CHEBI:83120"/>
        <dbReference type="EC" id="2.3.1.61"/>
    </reaction>
</comment>
<protein>
    <recommendedName>
        <fullName evidence="10">Dihydrolipoamide acetyltransferase component of pyruvate dehydrogenase complex</fullName>
        <ecNumber evidence="10">2.3.1.-</ecNumber>
    </recommendedName>
</protein>
<dbReference type="InterPro" id="IPR004167">
    <property type="entry name" value="PSBD"/>
</dbReference>
<feature type="compositionally biased region" description="Pro residues" evidence="11">
    <location>
        <begin position="136"/>
        <end position="154"/>
    </location>
</feature>
<comment type="similarity">
    <text evidence="4 10">Belongs to the 2-oxoacid dehydrogenase family.</text>
</comment>
<dbReference type="GO" id="GO:0004149">
    <property type="term" value="F:dihydrolipoyllysine-residue succinyltransferase activity"/>
    <property type="evidence" value="ECO:0007669"/>
    <property type="project" value="UniProtKB-EC"/>
</dbReference>
<evidence type="ECO:0000313" key="14">
    <source>
        <dbReference type="EMBL" id="RKF23191.1"/>
    </source>
</evidence>
<dbReference type="InterPro" id="IPR001078">
    <property type="entry name" value="2-oxoacid_DH_actylTfrase"/>
</dbReference>
<dbReference type="Proteomes" id="UP000284395">
    <property type="component" value="Unassembled WGS sequence"/>
</dbReference>
<evidence type="ECO:0000259" key="12">
    <source>
        <dbReference type="PROSITE" id="PS50968"/>
    </source>
</evidence>
<evidence type="ECO:0000256" key="3">
    <source>
        <dbReference type="ARBA" id="ARBA00005145"/>
    </source>
</evidence>
<dbReference type="InterPro" id="IPR050743">
    <property type="entry name" value="2-oxoacid_DH_E2_comp"/>
</dbReference>
<evidence type="ECO:0000256" key="1">
    <source>
        <dbReference type="ARBA" id="ARBA00001938"/>
    </source>
</evidence>
<evidence type="ECO:0000256" key="7">
    <source>
        <dbReference type="ARBA" id="ARBA00022823"/>
    </source>
</evidence>
<feature type="domain" description="Peripheral subunit-binding (PSBD)" evidence="13">
    <location>
        <begin position="177"/>
        <end position="213"/>
    </location>
</feature>
<evidence type="ECO:0000256" key="2">
    <source>
        <dbReference type="ARBA" id="ARBA00004052"/>
    </source>
</evidence>
<dbReference type="AlphaFoldDB" id="A0A420ERA2"/>
<comment type="caution">
    <text evidence="14">The sequence shown here is derived from an EMBL/GenBank/DDBJ whole genome shotgun (WGS) entry which is preliminary data.</text>
</comment>
<dbReference type="SUPFAM" id="SSF52777">
    <property type="entry name" value="CoA-dependent acyltransferases"/>
    <property type="match status" value="1"/>
</dbReference>
<evidence type="ECO:0000313" key="15">
    <source>
        <dbReference type="Proteomes" id="UP000284395"/>
    </source>
</evidence>
<dbReference type="InterPro" id="IPR036625">
    <property type="entry name" value="E3-bd_dom_sf"/>
</dbReference>
<dbReference type="PROSITE" id="PS51826">
    <property type="entry name" value="PSBD"/>
    <property type="match status" value="1"/>
</dbReference>
<dbReference type="InterPro" id="IPR023213">
    <property type="entry name" value="CAT-like_dom_sf"/>
</dbReference>
<comment type="subunit">
    <text evidence="5">Forms a 24-polypeptide structural core with octahedral symmetry. Part of the 2-oxoglutarate dehydrogenase (OGDH) complex composed of E1 (2-oxoglutarate dehydrogenase), E2 (dihydrolipoamide succinyltransferase) and E3 (dihydrolipoamide dehydrogenase); the complex contains multiple copies of the three enzymatic components (E1, E2 and E3).</text>
</comment>
<keyword evidence="6 10" id="KW-0808">Transferase</keyword>
<feature type="region of interest" description="Disordered" evidence="11">
    <location>
        <begin position="126"/>
        <end position="183"/>
    </location>
</feature>
<dbReference type="InterPro" id="IPR003016">
    <property type="entry name" value="2-oxoA_DH_lipoyl-BS"/>
</dbReference>
<evidence type="ECO:0000256" key="8">
    <source>
        <dbReference type="ARBA" id="ARBA00023315"/>
    </source>
</evidence>
<proteinExistence type="inferred from homology"/>
<keyword evidence="8 10" id="KW-0012">Acyltransferase</keyword>
<evidence type="ECO:0000256" key="5">
    <source>
        <dbReference type="ARBA" id="ARBA00011666"/>
    </source>
</evidence>
<dbReference type="Pfam" id="PF00198">
    <property type="entry name" value="2-oxoacid_dh"/>
    <property type="match status" value="1"/>
</dbReference>
<dbReference type="PROSITE" id="PS00189">
    <property type="entry name" value="LIPOYL"/>
    <property type="match status" value="1"/>
</dbReference>
<dbReference type="RefSeq" id="WP_120323095.1">
    <property type="nucleotide sequence ID" value="NZ_RAPF01000001.1"/>
</dbReference>
<dbReference type="Gene3D" id="3.30.559.10">
    <property type="entry name" value="Chloramphenicol acetyltransferase-like domain"/>
    <property type="match status" value="1"/>
</dbReference>
<reference evidence="14 15" key="1">
    <citation type="submission" date="2018-09" db="EMBL/GenBank/DDBJ databases">
        <title>Altererythrobacter spongiae sp. nov., isolated from a marine sponge.</title>
        <authorList>
            <person name="Zhuang L."/>
            <person name="Luo L."/>
        </authorList>
    </citation>
    <scope>NUCLEOTIDE SEQUENCE [LARGE SCALE GENOMIC DNA]</scope>
    <source>
        <strain evidence="14 15">HN-Y73</strain>
    </source>
</reference>
<dbReference type="InterPro" id="IPR000089">
    <property type="entry name" value="Biotin_lipoyl"/>
</dbReference>
<evidence type="ECO:0000256" key="10">
    <source>
        <dbReference type="RuleBase" id="RU003423"/>
    </source>
</evidence>
<dbReference type="CDD" id="cd06849">
    <property type="entry name" value="lipoyl_domain"/>
    <property type="match status" value="1"/>
</dbReference>
<feature type="compositionally biased region" description="Low complexity" evidence="11">
    <location>
        <begin position="155"/>
        <end position="176"/>
    </location>
</feature>
<dbReference type="Gene3D" id="4.10.320.10">
    <property type="entry name" value="E3-binding domain"/>
    <property type="match status" value="1"/>
</dbReference>
<dbReference type="SUPFAM" id="SSF51230">
    <property type="entry name" value="Single hybrid motif"/>
    <property type="match status" value="1"/>
</dbReference>
<dbReference type="Pfam" id="PF00364">
    <property type="entry name" value="Biotin_lipoyl"/>
    <property type="match status" value="1"/>
</dbReference>
<evidence type="ECO:0000256" key="9">
    <source>
        <dbReference type="ARBA" id="ARBA00052761"/>
    </source>
</evidence>
<dbReference type="PROSITE" id="PS50968">
    <property type="entry name" value="BIOTINYL_LIPOYL"/>
    <property type="match status" value="1"/>
</dbReference>
<keyword evidence="15" id="KW-1185">Reference proteome</keyword>
<sequence>MARFTFNLPDIGEGIAEAEIVAWHVKVGDMVEEDGRLADMMTDKATVEMESPVAGRILEVAGDAGDVVAIGSPLVVIEVEGAVPEDVAEANAETAEEAAPAPMPKDPEMEQRIEAEAPELSNVRDAVDAAGQTEPAPEPASAPVPKPAPAPKPVPKSASPAHRPAPSAPVASSRKVQASPAVRQRAKDLGIDLADIRPAQDGRIRHGDLDAFISYGDSEGYAPVGGGTRDDDVVRVIGMRRRIAENMAASKRNIPHFSYVEECDVTDFEKLRSDLNGDRGERPKLTMLPLLIAAICRVLPDYPMINARYDDEANTVTRHGEVHMGMAVQTDAGLMVPVIRNAESRNLWQLAKDIARLADAARNGTARSEELSGSTMTITSLGPLGGVASTPVINRPEVAIIGPNRIVERPMFMPDGIGGERIEKRKLMNLSISCDHRVVDGYDAASFVQAVKRLIETPALILAR</sequence>
<dbReference type="InterPro" id="IPR011053">
    <property type="entry name" value="Single_hybrid_motif"/>
</dbReference>
<dbReference type="SUPFAM" id="SSF47005">
    <property type="entry name" value="Peripheral subunit-binding domain of 2-oxo acid dehydrogenase complex"/>
    <property type="match status" value="1"/>
</dbReference>
<accession>A0A420ERA2</accession>
<feature type="domain" description="Lipoyl-binding" evidence="12">
    <location>
        <begin position="3"/>
        <end position="78"/>
    </location>
</feature>
<comment type="cofactor">
    <cofactor evidence="1 10">
        <name>(R)-lipoate</name>
        <dbReference type="ChEBI" id="CHEBI:83088"/>
    </cofactor>
</comment>